<gene>
    <name evidence="3" type="ORF">FB463_001832</name>
    <name evidence="2" type="ORF">FFA01_24870</name>
</gene>
<feature type="region of interest" description="Disordered" evidence="1">
    <location>
        <begin position="207"/>
        <end position="229"/>
    </location>
</feature>
<dbReference type="Proteomes" id="UP000522688">
    <property type="component" value="Unassembled WGS sequence"/>
</dbReference>
<protein>
    <submittedName>
        <fullName evidence="2">Glycosyl transferase</fullName>
    </submittedName>
</protein>
<dbReference type="Gene3D" id="3.90.550.10">
    <property type="entry name" value="Spore Coat Polysaccharide Biosynthesis Protein SpsA, Chain A"/>
    <property type="match status" value="1"/>
</dbReference>
<dbReference type="Proteomes" id="UP000321154">
    <property type="component" value="Unassembled WGS sequence"/>
</dbReference>
<dbReference type="PANTHER" id="PTHR36529">
    <property type="entry name" value="SLL1095 PROTEIN"/>
    <property type="match status" value="1"/>
</dbReference>
<dbReference type="EMBL" id="BJUV01000029">
    <property type="protein sequence ID" value="GEK84178.1"/>
    <property type="molecule type" value="Genomic_DNA"/>
</dbReference>
<dbReference type="EMBL" id="JACGWW010000002">
    <property type="protein sequence ID" value="MBA8813583.1"/>
    <property type="molecule type" value="Genomic_DNA"/>
</dbReference>
<evidence type="ECO:0000256" key="1">
    <source>
        <dbReference type="SAM" id="MobiDB-lite"/>
    </source>
</evidence>
<dbReference type="GO" id="GO:0016740">
    <property type="term" value="F:transferase activity"/>
    <property type="evidence" value="ECO:0007669"/>
    <property type="project" value="UniProtKB-KW"/>
</dbReference>
<dbReference type="Pfam" id="PF09837">
    <property type="entry name" value="DUF2064"/>
    <property type="match status" value="1"/>
</dbReference>
<dbReference type="InterPro" id="IPR029044">
    <property type="entry name" value="Nucleotide-diphossugar_trans"/>
</dbReference>
<reference evidence="3 5" key="2">
    <citation type="submission" date="2020-07" db="EMBL/GenBank/DDBJ databases">
        <title>Sequencing the genomes of 1000 actinobacteria strains.</title>
        <authorList>
            <person name="Klenk H.-P."/>
        </authorList>
    </citation>
    <scope>NUCLEOTIDE SEQUENCE [LARGE SCALE GENOMIC DNA]</scope>
    <source>
        <strain evidence="3 5">DSM 10309</strain>
    </source>
</reference>
<accession>A0A7W3PJ12</accession>
<proteinExistence type="predicted"/>
<name>A0A7W3PJ12_9MICO</name>
<sequence length="229" mass="24435">MTTIVVIAKETIPGRVKTRLHPPLSLEQAADVAAAAIQDTLAVASALPATRRVLLFDGNRTPPGSEQFDVIPQIGGDLDARLGALFDEVDGPTVLIGMDTPQVTVETLAPVFDRWTDDVDAWFGPANDGGFWALGLARPTGDLLRGVPMSRDDTGAHQLRRLADAGLRVRMLPELVDVDTIDDARLVAATAPRSRFAAALRLADTAIPSSPTPAEFPMPARSNTEESRP</sequence>
<dbReference type="RefSeq" id="WP_146856514.1">
    <property type="nucleotide sequence ID" value="NZ_BAAAHR010000008.1"/>
</dbReference>
<organism evidence="3 5">
    <name type="scientific">Frigoribacterium faeni</name>
    <dbReference type="NCBI Taxonomy" id="145483"/>
    <lineage>
        <taxon>Bacteria</taxon>
        <taxon>Bacillati</taxon>
        <taxon>Actinomycetota</taxon>
        <taxon>Actinomycetes</taxon>
        <taxon>Micrococcales</taxon>
        <taxon>Microbacteriaceae</taxon>
        <taxon>Frigoribacterium</taxon>
    </lineage>
</organism>
<evidence type="ECO:0000313" key="3">
    <source>
        <dbReference type="EMBL" id="MBA8813583.1"/>
    </source>
</evidence>
<dbReference type="InterPro" id="IPR018641">
    <property type="entry name" value="Trfase_1_rSAM/seldom-assoc"/>
</dbReference>
<evidence type="ECO:0000313" key="5">
    <source>
        <dbReference type="Proteomes" id="UP000522688"/>
    </source>
</evidence>
<evidence type="ECO:0000313" key="4">
    <source>
        <dbReference type="Proteomes" id="UP000321154"/>
    </source>
</evidence>
<keyword evidence="2" id="KW-0808">Transferase</keyword>
<keyword evidence="4" id="KW-1185">Reference proteome</keyword>
<dbReference type="AlphaFoldDB" id="A0A7W3PJ12"/>
<dbReference type="SUPFAM" id="SSF53448">
    <property type="entry name" value="Nucleotide-diphospho-sugar transferases"/>
    <property type="match status" value="1"/>
</dbReference>
<evidence type="ECO:0000313" key="2">
    <source>
        <dbReference type="EMBL" id="GEK84178.1"/>
    </source>
</evidence>
<reference evidence="2 4" key="1">
    <citation type="submission" date="2019-07" db="EMBL/GenBank/DDBJ databases">
        <title>Whole genome shotgun sequence of Frigoribacterium faeni NBRC 103066.</title>
        <authorList>
            <person name="Hosoyama A."/>
            <person name="Uohara A."/>
            <person name="Ohji S."/>
            <person name="Ichikawa N."/>
        </authorList>
    </citation>
    <scope>NUCLEOTIDE SEQUENCE [LARGE SCALE GENOMIC DNA]</scope>
    <source>
        <strain evidence="2 4">NBRC 103066</strain>
    </source>
</reference>
<comment type="caution">
    <text evidence="3">The sequence shown here is derived from an EMBL/GenBank/DDBJ whole genome shotgun (WGS) entry which is preliminary data.</text>
</comment>
<dbReference type="OrthoDB" id="9798250at2"/>
<dbReference type="PANTHER" id="PTHR36529:SF1">
    <property type="entry name" value="GLYCOSYLTRANSFERASE"/>
    <property type="match status" value="1"/>
</dbReference>